<feature type="domain" description="Carbohydrate kinase FGGY C-terminal" evidence="11">
    <location>
        <begin position="252"/>
        <end position="436"/>
    </location>
</feature>
<dbReference type="Pfam" id="PF02782">
    <property type="entry name" value="FGGY_C"/>
    <property type="match status" value="1"/>
</dbReference>
<evidence type="ECO:0000256" key="6">
    <source>
        <dbReference type="ARBA" id="ARBA00022741"/>
    </source>
</evidence>
<dbReference type="UniPathway" id="UPA00618">
    <property type="reaction ID" value="UER00672"/>
</dbReference>
<evidence type="ECO:0000256" key="8">
    <source>
        <dbReference type="ARBA" id="ARBA00022840"/>
    </source>
</evidence>
<dbReference type="NCBIfam" id="TIGR01312">
    <property type="entry name" value="XylB"/>
    <property type="match status" value="1"/>
</dbReference>
<dbReference type="InParanoid" id="A0A2K3DJ20"/>
<dbReference type="InterPro" id="IPR018483">
    <property type="entry name" value="Carb_kinase_FGGY_CS"/>
</dbReference>
<dbReference type="SUPFAM" id="SSF53067">
    <property type="entry name" value="Actin-like ATPase domain"/>
    <property type="match status" value="2"/>
</dbReference>
<keyword evidence="5" id="KW-0808">Transferase</keyword>
<keyword evidence="6" id="KW-0547">Nucleotide-binding</keyword>
<dbReference type="PROSITE" id="PS00933">
    <property type="entry name" value="FGGY_KINASES_1"/>
    <property type="match status" value="1"/>
</dbReference>
<dbReference type="GO" id="GO:0005524">
    <property type="term" value="F:ATP binding"/>
    <property type="evidence" value="ECO:0007669"/>
    <property type="project" value="UniProtKB-KW"/>
</dbReference>
<accession>A0A2K3DJ20</accession>
<dbReference type="Gene3D" id="3.30.420.40">
    <property type="match status" value="2"/>
</dbReference>
<keyword evidence="4" id="KW-0859">Xylose metabolism</keyword>
<dbReference type="PANTHER" id="PTHR43095:SF5">
    <property type="entry name" value="XYLULOSE KINASE"/>
    <property type="match status" value="1"/>
</dbReference>
<evidence type="ECO:0000256" key="4">
    <source>
        <dbReference type="ARBA" id="ARBA00022629"/>
    </source>
</evidence>
<dbReference type="AlphaFoldDB" id="A0A2K3DJ20"/>
<evidence type="ECO:0000256" key="5">
    <source>
        <dbReference type="ARBA" id="ARBA00022679"/>
    </source>
</evidence>
<dbReference type="PaxDb" id="3055-EDP07291"/>
<dbReference type="GO" id="GO:0019563">
    <property type="term" value="P:glycerol catabolic process"/>
    <property type="evidence" value="ECO:0007669"/>
    <property type="project" value="UniProtKB-UniPathway"/>
</dbReference>
<dbReference type="GeneID" id="5726400"/>
<proteinExistence type="inferred from homology"/>
<dbReference type="InterPro" id="IPR006000">
    <property type="entry name" value="Xylulokinase"/>
</dbReference>
<dbReference type="GO" id="GO:0016301">
    <property type="term" value="F:kinase activity"/>
    <property type="evidence" value="ECO:0000318"/>
    <property type="project" value="GO_Central"/>
</dbReference>
<dbReference type="GO" id="GO:0004370">
    <property type="term" value="F:glycerol kinase activity"/>
    <property type="evidence" value="ECO:0007669"/>
    <property type="project" value="UniProtKB-EC"/>
</dbReference>
<dbReference type="EC" id="2.7.1.30" evidence="3"/>
<evidence type="ECO:0000256" key="2">
    <source>
        <dbReference type="ARBA" id="ARBA00009156"/>
    </source>
</evidence>
<evidence type="ECO:0000256" key="3">
    <source>
        <dbReference type="ARBA" id="ARBA00012099"/>
    </source>
</evidence>
<gene>
    <name evidence="12" type="ORF">CHLRE_07g321100v5</name>
</gene>
<dbReference type="OrthoDB" id="1728974at2759"/>
<evidence type="ECO:0000256" key="7">
    <source>
        <dbReference type="ARBA" id="ARBA00022777"/>
    </source>
</evidence>
<dbReference type="ExpressionAtlas" id="A0A2K3DJ20">
    <property type="expression patterns" value="differential"/>
</dbReference>
<dbReference type="InterPro" id="IPR043129">
    <property type="entry name" value="ATPase_NBD"/>
</dbReference>
<dbReference type="InterPro" id="IPR000577">
    <property type="entry name" value="Carb_kinase_FGGY"/>
</dbReference>
<organism evidence="12 13">
    <name type="scientific">Chlamydomonas reinhardtii</name>
    <name type="common">Chlamydomonas smithii</name>
    <dbReference type="NCBI Taxonomy" id="3055"/>
    <lineage>
        <taxon>Eukaryota</taxon>
        <taxon>Viridiplantae</taxon>
        <taxon>Chlorophyta</taxon>
        <taxon>core chlorophytes</taxon>
        <taxon>Chlorophyceae</taxon>
        <taxon>CS clade</taxon>
        <taxon>Chlamydomonadales</taxon>
        <taxon>Chlamydomonadaceae</taxon>
        <taxon>Chlamydomonas</taxon>
    </lineage>
</organism>
<sequence>MSESYALGVDVGTQGLKVVVYSISTHELVKKAGVAYDITKTTIPGRAEQDPQVWISGTVTAIAEALNGLDRSCVKALAVSGQQHGLVVLGEGDKVLRPAKLWCDTESAAEAEELSAKFGWKLVPSFTITKLLWLQRHEPDTYAAVRSVLLPHDYVNWWLTGRKIMELGDASGTGVLDVEGRRWDTAAMDAVDTRLRELFPPLVDSPDQAIGTVRPEVAAQLGLPPGVLVAPGSGDNAMSALGAGAATDGATVISLGTSGTIFAKSPTAILDPTGVICPFCDATGNYLPLLCTLNCTRVLEEVREAFGLDHETLTELAEADASGPGCGGVTWLPYLIGERTPCWPHASGALLGLRPGCLRPGLLYRAAMEGATLSLLAGFRSMVAAGLRPGAQLRLVGGGAKNRLWKQIVADAFGMEVVLPAEPDSAALGAALQAAAVLEGVSVSDYVTQHRPPMLGQVLKPNPAHRSAYDRALARFEAQAQQLFGRA</sequence>
<name>A0A2K3DJ20_CHLRE</name>
<dbReference type="KEGG" id="cre:CHLRE_07g321100v5"/>
<comment type="pathway">
    <text evidence="1">Polyol metabolism; glycerol degradation via glycerol kinase pathway; sn-glycerol 3-phosphate from glycerol: step 1/1.</text>
</comment>
<evidence type="ECO:0000256" key="9">
    <source>
        <dbReference type="ARBA" id="ARBA00023277"/>
    </source>
</evidence>
<dbReference type="PIRSF" id="PIRSF000538">
    <property type="entry name" value="GlpK"/>
    <property type="match status" value="1"/>
</dbReference>
<keyword evidence="13" id="KW-1185">Reference proteome</keyword>
<dbReference type="PANTHER" id="PTHR43095">
    <property type="entry name" value="SUGAR KINASE"/>
    <property type="match status" value="1"/>
</dbReference>
<dbReference type="Proteomes" id="UP000006906">
    <property type="component" value="Chromosome 7"/>
</dbReference>
<evidence type="ECO:0000313" key="13">
    <source>
        <dbReference type="Proteomes" id="UP000006906"/>
    </source>
</evidence>
<dbReference type="InterPro" id="IPR018484">
    <property type="entry name" value="FGGY_N"/>
</dbReference>
<dbReference type="InterPro" id="IPR018485">
    <property type="entry name" value="FGGY_C"/>
</dbReference>
<dbReference type="CDD" id="cd07809">
    <property type="entry name" value="ASKHA_NBD_FGGY_BaXK-like"/>
    <property type="match status" value="1"/>
</dbReference>
<comment type="similarity">
    <text evidence="2">Belongs to the FGGY kinase family.</text>
</comment>
<reference evidence="12 13" key="1">
    <citation type="journal article" date="2007" name="Science">
        <title>The Chlamydomonas genome reveals the evolution of key animal and plant functions.</title>
        <authorList>
            <person name="Merchant S.S."/>
            <person name="Prochnik S.E."/>
            <person name="Vallon O."/>
            <person name="Harris E.H."/>
            <person name="Karpowicz S.J."/>
            <person name="Witman G.B."/>
            <person name="Terry A."/>
            <person name="Salamov A."/>
            <person name="Fritz-Laylin L.K."/>
            <person name="Marechal-Drouard L."/>
            <person name="Marshall W.F."/>
            <person name="Qu L.H."/>
            <person name="Nelson D.R."/>
            <person name="Sanderfoot A.A."/>
            <person name="Spalding M.H."/>
            <person name="Kapitonov V.V."/>
            <person name="Ren Q."/>
            <person name="Ferris P."/>
            <person name="Lindquist E."/>
            <person name="Shapiro H."/>
            <person name="Lucas S.M."/>
            <person name="Grimwood J."/>
            <person name="Schmutz J."/>
            <person name="Cardol P."/>
            <person name="Cerutti H."/>
            <person name="Chanfreau G."/>
            <person name="Chen C.L."/>
            <person name="Cognat V."/>
            <person name="Croft M.T."/>
            <person name="Dent R."/>
            <person name="Dutcher S."/>
            <person name="Fernandez E."/>
            <person name="Fukuzawa H."/>
            <person name="Gonzalez-Ballester D."/>
            <person name="Gonzalez-Halphen D."/>
            <person name="Hallmann A."/>
            <person name="Hanikenne M."/>
            <person name="Hippler M."/>
            <person name="Inwood W."/>
            <person name="Jabbari K."/>
            <person name="Kalanon M."/>
            <person name="Kuras R."/>
            <person name="Lefebvre P.A."/>
            <person name="Lemaire S.D."/>
            <person name="Lobanov A.V."/>
            <person name="Lohr M."/>
            <person name="Manuell A."/>
            <person name="Meier I."/>
            <person name="Mets L."/>
            <person name="Mittag M."/>
            <person name="Mittelmeier T."/>
            <person name="Moroney J.V."/>
            <person name="Moseley J."/>
            <person name="Napoli C."/>
            <person name="Nedelcu A.M."/>
            <person name="Niyogi K."/>
            <person name="Novoselov S.V."/>
            <person name="Paulsen I.T."/>
            <person name="Pazour G."/>
            <person name="Purton S."/>
            <person name="Ral J.P."/>
            <person name="Riano-Pachon D.M."/>
            <person name="Riekhof W."/>
            <person name="Rymarquis L."/>
            <person name="Schroda M."/>
            <person name="Stern D."/>
            <person name="Umen J."/>
            <person name="Willows R."/>
            <person name="Wilson N."/>
            <person name="Zimmer S.L."/>
            <person name="Allmer J."/>
            <person name="Balk J."/>
            <person name="Bisova K."/>
            <person name="Chen C.J."/>
            <person name="Elias M."/>
            <person name="Gendler K."/>
            <person name="Hauser C."/>
            <person name="Lamb M.R."/>
            <person name="Ledford H."/>
            <person name="Long J.C."/>
            <person name="Minagawa J."/>
            <person name="Page M.D."/>
            <person name="Pan J."/>
            <person name="Pootakham W."/>
            <person name="Roje S."/>
            <person name="Rose A."/>
            <person name="Stahlberg E."/>
            <person name="Terauchi A.M."/>
            <person name="Yang P."/>
            <person name="Ball S."/>
            <person name="Bowler C."/>
            <person name="Dieckmann C.L."/>
            <person name="Gladyshev V.N."/>
            <person name="Green P."/>
            <person name="Jorgensen R."/>
            <person name="Mayfield S."/>
            <person name="Mueller-Roeber B."/>
            <person name="Rajamani S."/>
            <person name="Sayre R.T."/>
            <person name="Brokstein P."/>
            <person name="Dubchak I."/>
            <person name="Goodstein D."/>
            <person name="Hornick L."/>
            <person name="Huang Y.W."/>
            <person name="Jhaveri J."/>
            <person name="Luo Y."/>
            <person name="Martinez D."/>
            <person name="Ngau W.C."/>
            <person name="Otillar B."/>
            <person name="Poliakov A."/>
            <person name="Porter A."/>
            <person name="Szajkowski L."/>
            <person name="Werner G."/>
            <person name="Zhou K."/>
            <person name="Grigoriev I.V."/>
            <person name="Rokhsar D.S."/>
            <person name="Grossman A.R."/>
        </authorList>
    </citation>
    <scope>NUCLEOTIDE SEQUENCE [LARGE SCALE GENOMIC DNA]</scope>
    <source>
        <strain evidence="13">CC-503</strain>
    </source>
</reference>
<dbReference type="GO" id="GO:0005997">
    <property type="term" value="P:xylulose metabolic process"/>
    <property type="evidence" value="ECO:0007669"/>
    <property type="project" value="InterPro"/>
</dbReference>
<evidence type="ECO:0000259" key="11">
    <source>
        <dbReference type="Pfam" id="PF02782"/>
    </source>
</evidence>
<dbReference type="RefSeq" id="XP_042922543.1">
    <property type="nucleotide sequence ID" value="XM_043063975.1"/>
</dbReference>
<dbReference type="EMBL" id="CM008968">
    <property type="protein sequence ID" value="PNW80527.1"/>
    <property type="molecule type" value="Genomic_DNA"/>
</dbReference>
<dbReference type="OMA" id="RVHTFCH"/>
<dbReference type="Pfam" id="PF00370">
    <property type="entry name" value="FGGY_N"/>
    <property type="match status" value="1"/>
</dbReference>
<evidence type="ECO:0000313" key="12">
    <source>
        <dbReference type="EMBL" id="PNW80527.1"/>
    </source>
</evidence>
<dbReference type="GO" id="GO:0004856">
    <property type="term" value="F:D-xylulokinase activity"/>
    <property type="evidence" value="ECO:0007669"/>
    <property type="project" value="InterPro"/>
</dbReference>
<dbReference type="GO" id="GO:0042732">
    <property type="term" value="P:D-xylose metabolic process"/>
    <property type="evidence" value="ECO:0007669"/>
    <property type="project" value="UniProtKB-KW"/>
</dbReference>
<evidence type="ECO:0000259" key="10">
    <source>
        <dbReference type="Pfam" id="PF00370"/>
    </source>
</evidence>
<keyword evidence="8" id="KW-0067">ATP-binding</keyword>
<dbReference type="FunCoup" id="A0A2K3DJ20">
    <property type="interactions" value="1489"/>
</dbReference>
<dbReference type="STRING" id="3055.A0A2K3DJ20"/>
<feature type="domain" description="Carbohydrate kinase FGGY N-terminal" evidence="10">
    <location>
        <begin position="5"/>
        <end position="242"/>
    </location>
</feature>
<evidence type="ECO:0000256" key="1">
    <source>
        <dbReference type="ARBA" id="ARBA00005190"/>
    </source>
</evidence>
<dbReference type="InterPro" id="IPR050406">
    <property type="entry name" value="FGGY_Carb_Kinase"/>
</dbReference>
<dbReference type="Gramene" id="PNW80527">
    <property type="protein sequence ID" value="PNW80527"/>
    <property type="gene ID" value="CHLRE_07g321100v5"/>
</dbReference>
<keyword evidence="7" id="KW-0418">Kinase</keyword>
<keyword evidence="9" id="KW-0119">Carbohydrate metabolism</keyword>
<protein>
    <recommendedName>
        <fullName evidence="3">glycerol kinase</fullName>
        <ecNumber evidence="3">2.7.1.30</ecNumber>
    </recommendedName>
</protein>